<evidence type="ECO:0000256" key="1">
    <source>
        <dbReference type="SAM" id="MobiDB-lite"/>
    </source>
</evidence>
<reference evidence="2 3" key="1">
    <citation type="submission" date="2020-07" db="EMBL/GenBank/DDBJ databases">
        <title>Halophilic bacteria isolated from french cheeses.</title>
        <authorList>
            <person name="Kothe C.I."/>
            <person name="Farah-Kraiem B."/>
            <person name="Renault P."/>
            <person name="Dridi B."/>
        </authorList>
    </citation>
    <scope>NUCLEOTIDE SEQUENCE [LARGE SCALE GENOMIC DNA]</scope>
    <source>
        <strain evidence="2 3">FME20</strain>
    </source>
</reference>
<dbReference type="EMBL" id="RRZB01000065">
    <property type="protein sequence ID" value="MBE0465182.1"/>
    <property type="molecule type" value="Genomic_DNA"/>
</dbReference>
<sequence>MRKWIMLALINWLRKPANRQKAKDAWNKYRGNSTQRRSSNRPRPTPRNSPMHRSDNTFDH</sequence>
<protein>
    <submittedName>
        <fullName evidence="2">Uncharacterized protein</fullName>
    </submittedName>
</protein>
<name>A0ABR9G2Q9_9GAMM</name>
<gene>
    <name evidence="2" type="ORF">EI547_17255</name>
</gene>
<evidence type="ECO:0000313" key="3">
    <source>
        <dbReference type="Proteomes" id="UP001645038"/>
    </source>
</evidence>
<proteinExistence type="predicted"/>
<evidence type="ECO:0000313" key="2">
    <source>
        <dbReference type="EMBL" id="MBE0465182.1"/>
    </source>
</evidence>
<accession>A0ABR9G2Q9</accession>
<keyword evidence="3" id="KW-1185">Reference proteome</keyword>
<dbReference type="Proteomes" id="UP001645038">
    <property type="component" value="Unassembled WGS sequence"/>
</dbReference>
<feature type="region of interest" description="Disordered" evidence="1">
    <location>
        <begin position="16"/>
        <end position="60"/>
    </location>
</feature>
<dbReference type="RefSeq" id="WP_192539616.1">
    <property type="nucleotide sequence ID" value="NZ_JABUZA010000039.1"/>
</dbReference>
<organism evidence="2 3">
    <name type="scientific">Halomonas colorata</name>
    <dbReference type="NCBI Taxonomy" id="2742615"/>
    <lineage>
        <taxon>Bacteria</taxon>
        <taxon>Pseudomonadati</taxon>
        <taxon>Pseudomonadota</taxon>
        <taxon>Gammaproteobacteria</taxon>
        <taxon>Oceanospirillales</taxon>
        <taxon>Halomonadaceae</taxon>
        <taxon>Halomonas</taxon>
    </lineage>
</organism>
<comment type="caution">
    <text evidence="2">The sequence shown here is derived from an EMBL/GenBank/DDBJ whole genome shotgun (WGS) entry which is preliminary data.</text>
</comment>